<sequence>MQGRGKREVPENTCRPVASSGTIPTCENPDEPSNRSTIVAPSQGGKATKINKQQEPIDAEQKRLKQVVEIHISGENHSVFLEGIFQYRITLLSLSLCTAGGQFYKPIKSTFLLVLNLEAVHCPPEHYVLIDDGMVWNKVPPAKIWTEFALALFLYVGKRHAQAAAFHLFNDVYDEDEVHTNRRNCSAGLSIVRLIDILLVDISRYALGRSEKSRKFFCGTKGMLGRTARKREIPEKTHRTAATSDTFSTGENPGATPPGIESDSLI</sequence>
<evidence type="ECO:0000313" key="2">
    <source>
        <dbReference type="EMBL" id="KAJ8888689.1"/>
    </source>
</evidence>
<name>A0ABQ9HWD6_9NEOP</name>
<evidence type="ECO:0000256" key="1">
    <source>
        <dbReference type="SAM" id="MobiDB-lite"/>
    </source>
</evidence>
<comment type="caution">
    <text evidence="2">The sequence shown here is derived from an EMBL/GenBank/DDBJ whole genome shotgun (WGS) entry which is preliminary data.</text>
</comment>
<reference evidence="2 3" key="1">
    <citation type="submission" date="2023-02" db="EMBL/GenBank/DDBJ databases">
        <title>LHISI_Scaffold_Assembly.</title>
        <authorList>
            <person name="Stuart O.P."/>
            <person name="Cleave R."/>
            <person name="Magrath M.J.L."/>
            <person name="Mikheyev A.S."/>
        </authorList>
    </citation>
    <scope>NUCLEOTIDE SEQUENCE [LARGE SCALE GENOMIC DNA]</scope>
    <source>
        <strain evidence="2">Daus_M_001</strain>
        <tissue evidence="2">Leg muscle</tissue>
    </source>
</reference>
<proteinExistence type="predicted"/>
<gene>
    <name evidence="2" type="ORF">PR048_008181</name>
</gene>
<feature type="region of interest" description="Disordered" evidence="1">
    <location>
        <begin position="1"/>
        <end position="56"/>
    </location>
</feature>
<dbReference type="EMBL" id="JARBHB010000003">
    <property type="protein sequence ID" value="KAJ8888689.1"/>
    <property type="molecule type" value="Genomic_DNA"/>
</dbReference>
<feature type="compositionally biased region" description="Polar residues" evidence="1">
    <location>
        <begin position="240"/>
        <end position="251"/>
    </location>
</feature>
<evidence type="ECO:0000313" key="3">
    <source>
        <dbReference type="Proteomes" id="UP001159363"/>
    </source>
</evidence>
<feature type="region of interest" description="Disordered" evidence="1">
    <location>
        <begin position="228"/>
        <end position="266"/>
    </location>
</feature>
<dbReference type="Proteomes" id="UP001159363">
    <property type="component" value="Chromosome 3"/>
</dbReference>
<keyword evidence="3" id="KW-1185">Reference proteome</keyword>
<organism evidence="2 3">
    <name type="scientific">Dryococelus australis</name>
    <dbReference type="NCBI Taxonomy" id="614101"/>
    <lineage>
        <taxon>Eukaryota</taxon>
        <taxon>Metazoa</taxon>
        <taxon>Ecdysozoa</taxon>
        <taxon>Arthropoda</taxon>
        <taxon>Hexapoda</taxon>
        <taxon>Insecta</taxon>
        <taxon>Pterygota</taxon>
        <taxon>Neoptera</taxon>
        <taxon>Polyneoptera</taxon>
        <taxon>Phasmatodea</taxon>
        <taxon>Verophasmatodea</taxon>
        <taxon>Anareolatae</taxon>
        <taxon>Phasmatidae</taxon>
        <taxon>Eurycanthinae</taxon>
        <taxon>Dryococelus</taxon>
    </lineage>
</organism>
<protein>
    <submittedName>
        <fullName evidence="2">Uncharacterized protein</fullName>
    </submittedName>
</protein>
<accession>A0ABQ9HWD6</accession>
<feature type="compositionally biased region" description="Basic and acidic residues" evidence="1">
    <location>
        <begin position="1"/>
        <end position="10"/>
    </location>
</feature>